<dbReference type="PANTHER" id="PTHR44591:SF3">
    <property type="entry name" value="RESPONSE REGULATORY DOMAIN-CONTAINING PROTEIN"/>
    <property type="match status" value="1"/>
</dbReference>
<dbReference type="EMBL" id="FNMZ01000001">
    <property type="protein sequence ID" value="SDW14657.1"/>
    <property type="molecule type" value="Genomic_DNA"/>
</dbReference>
<feature type="modified residue" description="4-aspartylphosphate" evidence="2">
    <location>
        <position position="51"/>
    </location>
</feature>
<keyword evidence="5" id="KW-1185">Reference proteome</keyword>
<gene>
    <name evidence="4" type="ORF">SAMN05444336_101242</name>
</gene>
<dbReference type="PROSITE" id="PS50110">
    <property type="entry name" value="RESPONSE_REGULATORY"/>
    <property type="match status" value="1"/>
</dbReference>
<accession>A0A1H2R5I5</accession>
<dbReference type="Gene3D" id="3.40.50.2300">
    <property type="match status" value="1"/>
</dbReference>
<dbReference type="InterPro" id="IPR011006">
    <property type="entry name" value="CheY-like_superfamily"/>
</dbReference>
<evidence type="ECO:0000313" key="5">
    <source>
        <dbReference type="Proteomes" id="UP000199118"/>
    </source>
</evidence>
<dbReference type="GO" id="GO:0000160">
    <property type="term" value="P:phosphorelay signal transduction system"/>
    <property type="evidence" value="ECO:0007669"/>
    <property type="project" value="InterPro"/>
</dbReference>
<dbReference type="SMART" id="SM00448">
    <property type="entry name" value="REC"/>
    <property type="match status" value="1"/>
</dbReference>
<dbReference type="CDD" id="cd00156">
    <property type="entry name" value="REC"/>
    <property type="match status" value="1"/>
</dbReference>
<dbReference type="InterPro" id="IPR050595">
    <property type="entry name" value="Bact_response_regulator"/>
</dbReference>
<feature type="domain" description="Response regulatory" evidence="3">
    <location>
        <begin position="2"/>
        <end position="117"/>
    </location>
</feature>
<dbReference type="InterPro" id="IPR001789">
    <property type="entry name" value="Sig_transdc_resp-reg_receiver"/>
</dbReference>
<dbReference type="RefSeq" id="WP_092679316.1">
    <property type="nucleotide sequence ID" value="NZ_FNMZ01000001.1"/>
</dbReference>
<protein>
    <submittedName>
        <fullName evidence="4">Response regulator receiver domain-containing protein</fullName>
    </submittedName>
</protein>
<sequence>MKCLVIEDDDDLGELWLAHLEVCGIRADVARNLHEASSKILTQDYDVVISDIDLPDGNGMELTHLLAFRQPDTPVVVVTGRSDFENGELFTLYHNIAAVFRKTENFEDICAYIEHRYARRDRRPSAAPETRSAAG</sequence>
<proteinExistence type="predicted"/>
<evidence type="ECO:0000259" key="3">
    <source>
        <dbReference type="PROSITE" id="PS50110"/>
    </source>
</evidence>
<dbReference type="AlphaFoldDB" id="A0A1H2R5I5"/>
<evidence type="ECO:0000256" key="1">
    <source>
        <dbReference type="ARBA" id="ARBA00022553"/>
    </source>
</evidence>
<name>A0A1H2R5I5_9RHOB</name>
<keyword evidence="1 2" id="KW-0597">Phosphoprotein</keyword>
<dbReference type="Pfam" id="PF00072">
    <property type="entry name" value="Response_reg"/>
    <property type="match status" value="1"/>
</dbReference>
<dbReference type="PANTHER" id="PTHR44591">
    <property type="entry name" value="STRESS RESPONSE REGULATOR PROTEIN 1"/>
    <property type="match status" value="1"/>
</dbReference>
<organism evidence="4 5">
    <name type="scientific">Albimonas donghaensis</name>
    <dbReference type="NCBI Taxonomy" id="356660"/>
    <lineage>
        <taxon>Bacteria</taxon>
        <taxon>Pseudomonadati</taxon>
        <taxon>Pseudomonadota</taxon>
        <taxon>Alphaproteobacteria</taxon>
        <taxon>Rhodobacterales</taxon>
        <taxon>Paracoccaceae</taxon>
        <taxon>Albimonas</taxon>
    </lineage>
</organism>
<reference evidence="4 5" key="1">
    <citation type="submission" date="2016-10" db="EMBL/GenBank/DDBJ databases">
        <authorList>
            <person name="de Groot N.N."/>
        </authorList>
    </citation>
    <scope>NUCLEOTIDE SEQUENCE [LARGE SCALE GENOMIC DNA]</scope>
    <source>
        <strain evidence="4 5">DSM 17890</strain>
    </source>
</reference>
<dbReference type="SUPFAM" id="SSF52172">
    <property type="entry name" value="CheY-like"/>
    <property type="match status" value="1"/>
</dbReference>
<dbReference type="OrthoDB" id="7874292at2"/>
<dbReference type="STRING" id="356660.SAMN05444336_101242"/>
<evidence type="ECO:0000256" key="2">
    <source>
        <dbReference type="PROSITE-ProRule" id="PRU00169"/>
    </source>
</evidence>
<evidence type="ECO:0000313" key="4">
    <source>
        <dbReference type="EMBL" id="SDW14657.1"/>
    </source>
</evidence>
<dbReference type="Proteomes" id="UP000199118">
    <property type="component" value="Unassembled WGS sequence"/>
</dbReference>